<organism evidence="3 4">
    <name type="scientific">Lacrimispora xylanisolvens</name>
    <dbReference type="NCBI Taxonomy" id="384636"/>
    <lineage>
        <taxon>Bacteria</taxon>
        <taxon>Bacillati</taxon>
        <taxon>Bacillota</taxon>
        <taxon>Clostridia</taxon>
        <taxon>Lachnospirales</taxon>
        <taxon>Lachnospiraceae</taxon>
        <taxon>Lacrimispora</taxon>
    </lineage>
</organism>
<dbReference type="AlphaFoldDB" id="A0A2S6HRX4"/>
<evidence type="ECO:0000259" key="1">
    <source>
        <dbReference type="Pfam" id="PF01584"/>
    </source>
</evidence>
<sequence>MEKEIKCPYIIFKIAGSLYCINSKYISTILQLPEYSTIPAAPANVTGMFKYRNQVINMMDLRITFGLKPIVEECRDFEQMIDARKQDHIHWVNELERYIKEGGSFTLAKDSHQCAFGKWYDNFTTDNQSIMNHLKKIEEPHEKLHKAAAEAEDCKRDCENCQESECLQTVLKRVKGESMPVILKLLDQTKDLFRSTIYKEMVLILDGIQWGIVVDEIVAVEDLDIISERHEDPMVNHCSYLGRVMESEKREGLIFELNPETLMAKFRDLELTF</sequence>
<dbReference type="Pfam" id="PF01584">
    <property type="entry name" value="CheW"/>
    <property type="match status" value="1"/>
</dbReference>
<evidence type="ECO:0000259" key="2">
    <source>
        <dbReference type="Pfam" id="PF13682"/>
    </source>
</evidence>
<proteinExistence type="predicted"/>
<dbReference type="GO" id="GO:0006935">
    <property type="term" value="P:chemotaxis"/>
    <property type="evidence" value="ECO:0007669"/>
    <property type="project" value="InterPro"/>
</dbReference>
<accession>A0A2S6HRX4</accession>
<dbReference type="InterPro" id="IPR025991">
    <property type="entry name" value="Chemoreceptor_zinc-bind_dom"/>
</dbReference>
<evidence type="ECO:0000313" key="3">
    <source>
        <dbReference type="EMBL" id="PPK80315.1"/>
    </source>
</evidence>
<dbReference type="GO" id="GO:0007165">
    <property type="term" value="P:signal transduction"/>
    <property type="evidence" value="ECO:0007669"/>
    <property type="project" value="InterPro"/>
</dbReference>
<dbReference type="InterPro" id="IPR002545">
    <property type="entry name" value="CheW-lke_dom"/>
</dbReference>
<name>A0A2S6HRX4_9FIRM</name>
<dbReference type="RefSeq" id="WP_104437627.1">
    <property type="nucleotide sequence ID" value="NZ_PTJA01000007.1"/>
</dbReference>
<reference evidence="3 4" key="1">
    <citation type="submission" date="2018-02" db="EMBL/GenBank/DDBJ databases">
        <title>Genomic Encyclopedia of Archaeal and Bacterial Type Strains, Phase II (KMG-II): from individual species to whole genera.</title>
        <authorList>
            <person name="Goeker M."/>
        </authorList>
    </citation>
    <scope>NUCLEOTIDE SEQUENCE [LARGE SCALE GENOMIC DNA]</scope>
    <source>
        <strain evidence="3 4">DSM 3808</strain>
    </source>
</reference>
<dbReference type="EMBL" id="PTJA01000007">
    <property type="protein sequence ID" value="PPK80315.1"/>
    <property type="molecule type" value="Genomic_DNA"/>
</dbReference>
<gene>
    <name evidence="3" type="ORF">BXY41_107248</name>
</gene>
<dbReference type="OrthoDB" id="9814363at2"/>
<comment type="caution">
    <text evidence="3">The sequence shown here is derived from an EMBL/GenBank/DDBJ whole genome shotgun (WGS) entry which is preliminary data.</text>
</comment>
<dbReference type="Proteomes" id="UP000237749">
    <property type="component" value="Unassembled WGS sequence"/>
</dbReference>
<feature type="domain" description="Chemoreceptor zinc-binding" evidence="2">
    <location>
        <begin position="88"/>
        <end position="151"/>
    </location>
</feature>
<dbReference type="Pfam" id="PF13682">
    <property type="entry name" value="CZB"/>
    <property type="match status" value="1"/>
</dbReference>
<keyword evidence="4" id="KW-1185">Reference proteome</keyword>
<evidence type="ECO:0000313" key="4">
    <source>
        <dbReference type="Proteomes" id="UP000237749"/>
    </source>
</evidence>
<dbReference type="SUPFAM" id="SSF50341">
    <property type="entry name" value="CheW-like"/>
    <property type="match status" value="1"/>
</dbReference>
<dbReference type="Gene3D" id="1.20.120.30">
    <property type="entry name" value="Aspartate receptor, ligand-binding domain"/>
    <property type="match status" value="1"/>
</dbReference>
<feature type="domain" description="CheW-like" evidence="1">
    <location>
        <begin position="9"/>
        <end position="72"/>
    </location>
</feature>
<dbReference type="InterPro" id="IPR036061">
    <property type="entry name" value="CheW-like_dom_sf"/>
</dbReference>
<protein>
    <submittedName>
        <fullName evidence="3">CheW-like protein</fullName>
    </submittedName>
</protein>